<evidence type="ECO:0000256" key="1">
    <source>
        <dbReference type="ARBA" id="ARBA00004123"/>
    </source>
</evidence>
<comment type="subcellular location">
    <subcellularLocation>
        <location evidence="1">Nucleus</location>
    </subcellularLocation>
</comment>
<keyword evidence="6" id="KW-1185">Reference proteome</keyword>
<proteinExistence type="predicted"/>
<dbReference type="PANTHER" id="PTHR40621">
    <property type="entry name" value="TRANSCRIPTION FACTOR KAPC-RELATED"/>
    <property type="match status" value="1"/>
</dbReference>
<comment type="caution">
    <text evidence="5">The sequence shown here is derived from an EMBL/GenBank/DDBJ whole genome shotgun (WGS) entry which is preliminary data.</text>
</comment>
<keyword evidence="3" id="KW-0175">Coiled coil</keyword>
<evidence type="ECO:0000313" key="5">
    <source>
        <dbReference type="EMBL" id="KAJ3125712.1"/>
    </source>
</evidence>
<dbReference type="InterPro" id="IPR050936">
    <property type="entry name" value="AP-1-like"/>
</dbReference>
<dbReference type="GO" id="GO:0001228">
    <property type="term" value="F:DNA-binding transcription activator activity, RNA polymerase II-specific"/>
    <property type="evidence" value="ECO:0007669"/>
    <property type="project" value="TreeGrafter"/>
</dbReference>
<feature type="coiled-coil region" evidence="3">
    <location>
        <begin position="79"/>
        <end position="136"/>
    </location>
</feature>
<keyword evidence="2" id="KW-0539">Nucleus</keyword>
<protein>
    <recommendedName>
        <fullName evidence="7">BZIP domain-containing protein</fullName>
    </recommendedName>
</protein>
<evidence type="ECO:0008006" key="7">
    <source>
        <dbReference type="Google" id="ProtNLM"/>
    </source>
</evidence>
<feature type="compositionally biased region" description="Polar residues" evidence="4">
    <location>
        <begin position="1"/>
        <end position="10"/>
    </location>
</feature>
<dbReference type="GO" id="GO:0090575">
    <property type="term" value="C:RNA polymerase II transcription regulator complex"/>
    <property type="evidence" value="ECO:0007669"/>
    <property type="project" value="TreeGrafter"/>
</dbReference>
<feature type="compositionally biased region" description="Basic and acidic residues" evidence="4">
    <location>
        <begin position="42"/>
        <end position="71"/>
    </location>
</feature>
<organism evidence="5 6">
    <name type="scientific">Physocladia obscura</name>
    <dbReference type="NCBI Taxonomy" id="109957"/>
    <lineage>
        <taxon>Eukaryota</taxon>
        <taxon>Fungi</taxon>
        <taxon>Fungi incertae sedis</taxon>
        <taxon>Chytridiomycota</taxon>
        <taxon>Chytridiomycota incertae sedis</taxon>
        <taxon>Chytridiomycetes</taxon>
        <taxon>Chytridiales</taxon>
        <taxon>Chytriomycetaceae</taxon>
        <taxon>Physocladia</taxon>
    </lineage>
</organism>
<reference evidence="5" key="1">
    <citation type="submission" date="2020-05" db="EMBL/GenBank/DDBJ databases">
        <title>Phylogenomic resolution of chytrid fungi.</title>
        <authorList>
            <person name="Stajich J.E."/>
            <person name="Amses K."/>
            <person name="Simmons R."/>
            <person name="Seto K."/>
            <person name="Myers J."/>
            <person name="Bonds A."/>
            <person name="Quandt C.A."/>
            <person name="Barry K."/>
            <person name="Liu P."/>
            <person name="Grigoriev I."/>
            <person name="Longcore J.E."/>
            <person name="James T.Y."/>
        </authorList>
    </citation>
    <scope>NUCLEOTIDE SEQUENCE</scope>
    <source>
        <strain evidence="5">JEL0513</strain>
    </source>
</reference>
<evidence type="ECO:0000256" key="2">
    <source>
        <dbReference type="ARBA" id="ARBA00023242"/>
    </source>
</evidence>
<gene>
    <name evidence="5" type="ORF">HK100_010650</name>
</gene>
<dbReference type="GO" id="GO:0000976">
    <property type="term" value="F:transcription cis-regulatory region binding"/>
    <property type="evidence" value="ECO:0007669"/>
    <property type="project" value="InterPro"/>
</dbReference>
<evidence type="ECO:0000256" key="3">
    <source>
        <dbReference type="SAM" id="Coils"/>
    </source>
</evidence>
<sequence>MSAITPTTKVQDTHNSKRTISRAADDFRSSDSGSDEANSGQREMEEPRKKPGRKMAQDEPPNERVARSREFGELKQFSVQAQRAFRERKANQVKELEEKVAQLSKLVEARGSSVAELELQQKVAKLESENSLLRQMTFNFDFFAQPSNTVAFPSPFAVANSAATLQQNSSIFGMPYPNNGSMDLNADILSLLNPSIPSPTSLATPASFSSSSGNGISDDIFAQLLSPSILNTTDATSLTSQSSSAATNTQSPSSSVNFTTFREPQQTVVPGPIGEDYDFLAALLKDDPESTETAAAGLTKCPSRPLNEMTEDERCAYVMAEIPALYETHIAVSKLPSLATKEDLVDELCSAFIQFTTKCTPEGDPVATTCPLNPAVTTDVDEKSLPPDVAKLFRAKNSILAVCDEEDSKKFLEIMEINRMKQMNVMGLT</sequence>
<evidence type="ECO:0000256" key="4">
    <source>
        <dbReference type="SAM" id="MobiDB-lite"/>
    </source>
</evidence>
<name>A0AAD5T2T6_9FUNG</name>
<dbReference type="EMBL" id="JADGJH010000596">
    <property type="protein sequence ID" value="KAJ3125712.1"/>
    <property type="molecule type" value="Genomic_DNA"/>
</dbReference>
<evidence type="ECO:0000313" key="6">
    <source>
        <dbReference type="Proteomes" id="UP001211907"/>
    </source>
</evidence>
<accession>A0AAD5T2T6</accession>
<dbReference type="CDD" id="cd14688">
    <property type="entry name" value="bZIP_YAP"/>
    <property type="match status" value="1"/>
</dbReference>
<dbReference type="Proteomes" id="UP001211907">
    <property type="component" value="Unassembled WGS sequence"/>
</dbReference>
<feature type="region of interest" description="Disordered" evidence="4">
    <location>
        <begin position="1"/>
        <end position="71"/>
    </location>
</feature>
<dbReference type="Gene3D" id="1.20.5.170">
    <property type="match status" value="1"/>
</dbReference>
<dbReference type="PANTHER" id="PTHR40621:SF6">
    <property type="entry name" value="AP-1-LIKE TRANSCRIPTION FACTOR YAP1-RELATED"/>
    <property type="match status" value="1"/>
</dbReference>
<dbReference type="AlphaFoldDB" id="A0AAD5T2T6"/>